<organism evidence="3 4">
    <name type="scientific">Colletotrichum zoysiae</name>
    <dbReference type="NCBI Taxonomy" id="1216348"/>
    <lineage>
        <taxon>Eukaryota</taxon>
        <taxon>Fungi</taxon>
        <taxon>Dikarya</taxon>
        <taxon>Ascomycota</taxon>
        <taxon>Pezizomycotina</taxon>
        <taxon>Sordariomycetes</taxon>
        <taxon>Hypocreomycetidae</taxon>
        <taxon>Glomerellales</taxon>
        <taxon>Glomerellaceae</taxon>
        <taxon>Colletotrichum</taxon>
        <taxon>Colletotrichum graminicola species complex</taxon>
    </lineage>
</organism>
<feature type="transmembrane region" description="Helical" evidence="2">
    <location>
        <begin position="12"/>
        <end position="31"/>
    </location>
</feature>
<evidence type="ECO:0000313" key="4">
    <source>
        <dbReference type="Proteomes" id="UP001232148"/>
    </source>
</evidence>
<dbReference type="AlphaFoldDB" id="A0AAD9M0C4"/>
<name>A0AAD9M0C4_9PEZI</name>
<reference evidence="3" key="1">
    <citation type="submission" date="2021-06" db="EMBL/GenBank/DDBJ databases">
        <title>Comparative genomics, transcriptomics and evolutionary studies reveal genomic signatures of adaptation to plant cell wall in hemibiotrophic fungi.</title>
        <authorList>
            <consortium name="DOE Joint Genome Institute"/>
            <person name="Baroncelli R."/>
            <person name="Diaz J.F."/>
            <person name="Benocci T."/>
            <person name="Peng M."/>
            <person name="Battaglia E."/>
            <person name="Haridas S."/>
            <person name="Andreopoulos W."/>
            <person name="Labutti K."/>
            <person name="Pangilinan J."/>
            <person name="Floch G.L."/>
            <person name="Makela M.R."/>
            <person name="Henrissat B."/>
            <person name="Grigoriev I.V."/>
            <person name="Crouch J.A."/>
            <person name="De Vries R.P."/>
            <person name="Sukno S.A."/>
            <person name="Thon M.R."/>
        </authorList>
    </citation>
    <scope>NUCLEOTIDE SEQUENCE</scope>
    <source>
        <strain evidence="3">MAFF235873</strain>
    </source>
</reference>
<dbReference type="EMBL" id="MU842963">
    <property type="protein sequence ID" value="KAK2024508.1"/>
    <property type="molecule type" value="Genomic_DNA"/>
</dbReference>
<gene>
    <name evidence="3" type="ORF">LX32DRAFT_98073</name>
</gene>
<feature type="compositionally biased region" description="Basic and acidic residues" evidence="1">
    <location>
        <begin position="131"/>
        <end position="144"/>
    </location>
</feature>
<accession>A0AAD9M0C4</accession>
<feature type="compositionally biased region" description="Basic and acidic residues" evidence="1">
    <location>
        <begin position="65"/>
        <end position="78"/>
    </location>
</feature>
<evidence type="ECO:0000256" key="2">
    <source>
        <dbReference type="SAM" id="Phobius"/>
    </source>
</evidence>
<keyword evidence="2" id="KW-0472">Membrane</keyword>
<evidence type="ECO:0000256" key="1">
    <source>
        <dbReference type="SAM" id="MobiDB-lite"/>
    </source>
</evidence>
<comment type="caution">
    <text evidence="3">The sequence shown here is derived from an EMBL/GenBank/DDBJ whole genome shotgun (WGS) entry which is preliminary data.</text>
</comment>
<evidence type="ECO:0000313" key="3">
    <source>
        <dbReference type="EMBL" id="KAK2024508.1"/>
    </source>
</evidence>
<sequence length="144" mass="16270">MGAKSTLMPSYIYVCTYVCMYVSVVEVYQVVRRRVKLDGGRPREHDTMDAEGNQHKGDSSPTPAVKRERERERERERGYTSSSRSSGPQAAGIAHRGRQASRCLSYPTYVTGRERESLARLLDAGPRTRTGSRERESKKQKGKS</sequence>
<feature type="region of interest" description="Disordered" evidence="1">
    <location>
        <begin position="38"/>
        <end position="144"/>
    </location>
</feature>
<keyword evidence="4" id="KW-1185">Reference proteome</keyword>
<keyword evidence="2" id="KW-0812">Transmembrane</keyword>
<dbReference type="Proteomes" id="UP001232148">
    <property type="component" value="Unassembled WGS sequence"/>
</dbReference>
<keyword evidence="2" id="KW-1133">Transmembrane helix</keyword>
<protein>
    <submittedName>
        <fullName evidence="3">Uncharacterized protein</fullName>
    </submittedName>
</protein>
<proteinExistence type="predicted"/>
<feature type="compositionally biased region" description="Basic and acidic residues" evidence="1">
    <location>
        <begin position="38"/>
        <end position="58"/>
    </location>
</feature>